<dbReference type="GO" id="GO:0003677">
    <property type="term" value="F:DNA binding"/>
    <property type="evidence" value="ECO:0007669"/>
    <property type="project" value="InterPro"/>
</dbReference>
<dbReference type="InterPro" id="IPR013324">
    <property type="entry name" value="RNA_pol_sigma_r3/r4-like"/>
</dbReference>
<comment type="similarity">
    <text evidence="1">Belongs to the sigma-70 factor family. ECF subfamily.</text>
</comment>
<organism evidence="6 7">
    <name type="scientific">Candidatus Ghiorseimicrobium undicola</name>
    <dbReference type="NCBI Taxonomy" id="1974746"/>
    <lineage>
        <taxon>Bacteria</taxon>
        <taxon>Pseudomonadati</taxon>
        <taxon>Candidatus Omnitrophota</taxon>
        <taxon>Candidatus Ghiorseimicrobium</taxon>
    </lineage>
</organism>
<dbReference type="InterPro" id="IPR014284">
    <property type="entry name" value="RNA_pol_sigma-70_dom"/>
</dbReference>
<evidence type="ECO:0000313" key="7">
    <source>
        <dbReference type="Proteomes" id="UP000229641"/>
    </source>
</evidence>
<keyword evidence="4" id="KW-0804">Transcription</keyword>
<dbReference type="PANTHER" id="PTHR43133:SF51">
    <property type="entry name" value="RNA POLYMERASE SIGMA FACTOR"/>
    <property type="match status" value="1"/>
</dbReference>
<dbReference type="SUPFAM" id="SSF88659">
    <property type="entry name" value="Sigma3 and sigma4 domains of RNA polymerase sigma factors"/>
    <property type="match status" value="1"/>
</dbReference>
<dbReference type="InterPro" id="IPR013249">
    <property type="entry name" value="RNA_pol_sigma70_r4_t2"/>
</dbReference>
<dbReference type="Proteomes" id="UP000229641">
    <property type="component" value="Unassembled WGS sequence"/>
</dbReference>
<dbReference type="InterPro" id="IPR036388">
    <property type="entry name" value="WH-like_DNA-bd_sf"/>
</dbReference>
<dbReference type="SUPFAM" id="SSF88946">
    <property type="entry name" value="Sigma2 domain of RNA polymerase sigma factors"/>
    <property type="match status" value="1"/>
</dbReference>
<dbReference type="Gene3D" id="1.10.10.10">
    <property type="entry name" value="Winged helix-like DNA-binding domain superfamily/Winged helix DNA-binding domain"/>
    <property type="match status" value="1"/>
</dbReference>
<dbReference type="GO" id="GO:0016987">
    <property type="term" value="F:sigma factor activity"/>
    <property type="evidence" value="ECO:0007669"/>
    <property type="project" value="UniProtKB-KW"/>
</dbReference>
<dbReference type="Gene3D" id="1.10.1740.10">
    <property type="match status" value="1"/>
</dbReference>
<keyword evidence="3" id="KW-0731">Sigma factor</keyword>
<name>A0A2H0LY26_9BACT</name>
<gene>
    <name evidence="6" type="ORF">COV72_03935</name>
</gene>
<dbReference type="Pfam" id="PF08281">
    <property type="entry name" value="Sigma70_r4_2"/>
    <property type="match status" value="1"/>
</dbReference>
<dbReference type="PANTHER" id="PTHR43133">
    <property type="entry name" value="RNA POLYMERASE ECF-TYPE SIGMA FACTO"/>
    <property type="match status" value="1"/>
</dbReference>
<keyword evidence="2" id="KW-0805">Transcription regulation</keyword>
<proteinExistence type="inferred from homology"/>
<accession>A0A2H0LY26</accession>
<evidence type="ECO:0000313" key="6">
    <source>
        <dbReference type="EMBL" id="PIQ89277.1"/>
    </source>
</evidence>
<dbReference type="InterPro" id="IPR013325">
    <property type="entry name" value="RNA_pol_sigma_r2"/>
</dbReference>
<evidence type="ECO:0000256" key="2">
    <source>
        <dbReference type="ARBA" id="ARBA00023015"/>
    </source>
</evidence>
<evidence type="ECO:0000256" key="3">
    <source>
        <dbReference type="ARBA" id="ARBA00023082"/>
    </source>
</evidence>
<evidence type="ECO:0000259" key="5">
    <source>
        <dbReference type="Pfam" id="PF08281"/>
    </source>
</evidence>
<feature type="domain" description="RNA polymerase sigma factor 70 region 4 type 2" evidence="5">
    <location>
        <begin position="129"/>
        <end position="181"/>
    </location>
</feature>
<dbReference type="CDD" id="cd06171">
    <property type="entry name" value="Sigma70_r4"/>
    <property type="match status" value="1"/>
</dbReference>
<dbReference type="GO" id="GO:0006352">
    <property type="term" value="P:DNA-templated transcription initiation"/>
    <property type="evidence" value="ECO:0007669"/>
    <property type="project" value="InterPro"/>
</dbReference>
<sequence>MRNLSDSSLVERCINGDRAAWDAFIERFSSFIYWAIKKKLSRTNYSYSEQDVEDIFQSVFVLLWEKGKLRQIRDRESIKAWLAIVAANCAHNFFRNKREILLGNDDVIEKLAPTDCSMNEFMHQEGLKDAVRDILNSLSAREQTIIKLSYLHDKRHREIAEILNMPENSVSSIIKRAKDKLAKRLEKEDF</sequence>
<dbReference type="AlphaFoldDB" id="A0A2H0LY26"/>
<dbReference type="EMBL" id="PCWA01000055">
    <property type="protein sequence ID" value="PIQ89277.1"/>
    <property type="molecule type" value="Genomic_DNA"/>
</dbReference>
<dbReference type="NCBIfam" id="TIGR02937">
    <property type="entry name" value="sigma70-ECF"/>
    <property type="match status" value="1"/>
</dbReference>
<dbReference type="InterPro" id="IPR039425">
    <property type="entry name" value="RNA_pol_sigma-70-like"/>
</dbReference>
<reference evidence="6 7" key="1">
    <citation type="submission" date="2017-09" db="EMBL/GenBank/DDBJ databases">
        <title>Depth-based differentiation of microbial function through sediment-hosted aquifers and enrichment of novel symbionts in the deep terrestrial subsurface.</title>
        <authorList>
            <person name="Probst A.J."/>
            <person name="Ladd B."/>
            <person name="Jarett J.K."/>
            <person name="Geller-Mcgrath D.E."/>
            <person name="Sieber C.M."/>
            <person name="Emerson J.B."/>
            <person name="Anantharaman K."/>
            <person name="Thomas B.C."/>
            <person name="Malmstrom R."/>
            <person name="Stieglmeier M."/>
            <person name="Klingl A."/>
            <person name="Woyke T."/>
            <person name="Ryan C.M."/>
            <person name="Banfield J.F."/>
        </authorList>
    </citation>
    <scope>NUCLEOTIDE SEQUENCE [LARGE SCALE GENOMIC DNA]</scope>
    <source>
        <strain evidence="6">CG11_big_fil_rev_8_21_14_0_20_42_13</strain>
    </source>
</reference>
<comment type="caution">
    <text evidence="6">The sequence shown here is derived from an EMBL/GenBank/DDBJ whole genome shotgun (WGS) entry which is preliminary data.</text>
</comment>
<protein>
    <recommendedName>
        <fullName evidence="5">RNA polymerase sigma factor 70 region 4 type 2 domain-containing protein</fullName>
    </recommendedName>
</protein>
<evidence type="ECO:0000256" key="4">
    <source>
        <dbReference type="ARBA" id="ARBA00023163"/>
    </source>
</evidence>
<evidence type="ECO:0000256" key="1">
    <source>
        <dbReference type="ARBA" id="ARBA00010641"/>
    </source>
</evidence>